<dbReference type="CDD" id="cd04301">
    <property type="entry name" value="NAT_SF"/>
    <property type="match status" value="1"/>
</dbReference>
<evidence type="ECO:0000256" key="4">
    <source>
        <dbReference type="ARBA" id="ARBA00023315"/>
    </source>
</evidence>
<dbReference type="PANTHER" id="PTHR43420:SF44">
    <property type="entry name" value="ACETYLTRANSFERASE YPEA"/>
    <property type="match status" value="1"/>
</dbReference>
<comment type="similarity">
    <text evidence="1">Belongs to the acetyltransferase family. RimI subfamily.</text>
</comment>
<dbReference type="InterPro" id="IPR006464">
    <property type="entry name" value="AcTrfase_RimI/Ard1"/>
</dbReference>
<keyword evidence="2" id="KW-0963">Cytoplasm</keyword>
<dbReference type="NCBIfam" id="TIGR01575">
    <property type="entry name" value="rimI"/>
    <property type="match status" value="1"/>
</dbReference>
<gene>
    <name evidence="6" type="ORF">LARV_01689</name>
</gene>
<evidence type="ECO:0000259" key="5">
    <source>
        <dbReference type="PROSITE" id="PS51186"/>
    </source>
</evidence>
<dbReference type="InterPro" id="IPR000182">
    <property type="entry name" value="GNAT_dom"/>
</dbReference>
<dbReference type="Pfam" id="PF00583">
    <property type="entry name" value="Acetyltransf_1"/>
    <property type="match status" value="1"/>
</dbReference>
<evidence type="ECO:0000313" key="7">
    <source>
        <dbReference type="Proteomes" id="UP000055060"/>
    </source>
</evidence>
<dbReference type="Gene3D" id="3.40.630.30">
    <property type="match status" value="1"/>
</dbReference>
<dbReference type="Proteomes" id="UP000055060">
    <property type="component" value="Unassembled WGS sequence"/>
</dbReference>
<dbReference type="InterPro" id="IPR050680">
    <property type="entry name" value="YpeA/RimI_acetyltransf"/>
</dbReference>
<organism evidence="6">
    <name type="scientific">Longilinea arvoryzae</name>
    <dbReference type="NCBI Taxonomy" id="360412"/>
    <lineage>
        <taxon>Bacteria</taxon>
        <taxon>Bacillati</taxon>
        <taxon>Chloroflexota</taxon>
        <taxon>Anaerolineae</taxon>
        <taxon>Anaerolineales</taxon>
        <taxon>Anaerolineaceae</taxon>
        <taxon>Longilinea</taxon>
    </lineage>
</organism>
<protein>
    <submittedName>
        <fullName evidence="6">[SSU ribosomal protein S18P]-alanine acetyltransferase</fullName>
    </submittedName>
</protein>
<evidence type="ECO:0000256" key="2">
    <source>
        <dbReference type="ARBA" id="ARBA00022490"/>
    </source>
</evidence>
<keyword evidence="6" id="KW-0687">Ribonucleoprotein</keyword>
<dbReference type="GO" id="GO:0008080">
    <property type="term" value="F:N-acetyltransferase activity"/>
    <property type="evidence" value="ECO:0007669"/>
    <property type="project" value="InterPro"/>
</dbReference>
<dbReference type="STRING" id="360412.LARV_01689"/>
<evidence type="ECO:0000313" key="6">
    <source>
        <dbReference type="EMBL" id="GAP13930.1"/>
    </source>
</evidence>
<dbReference type="InterPro" id="IPR016181">
    <property type="entry name" value="Acyl_CoA_acyltransferase"/>
</dbReference>
<keyword evidence="6" id="KW-0689">Ribosomal protein</keyword>
<dbReference type="GO" id="GO:0005840">
    <property type="term" value="C:ribosome"/>
    <property type="evidence" value="ECO:0007669"/>
    <property type="project" value="UniProtKB-KW"/>
</dbReference>
<feature type="domain" description="N-acetyltransferase" evidence="5">
    <location>
        <begin position="6"/>
        <end position="155"/>
    </location>
</feature>
<keyword evidence="4" id="KW-0012">Acyltransferase</keyword>
<dbReference type="OrthoDB" id="9794566at2"/>
<keyword evidence="7" id="KW-1185">Reference proteome</keyword>
<dbReference type="AlphaFoldDB" id="A0A0S7BJW3"/>
<accession>A0A0S7BJW3</accession>
<keyword evidence="3 6" id="KW-0808">Transferase</keyword>
<sequence length="171" mass="19384">MTDSNLILRRMKVVDIPQVYALDVTSFSLPWPERSYRYEVEENEHSRPWVMEDTSATPARIVGMIVVWLILDEAHVATLAVHPDYRRRGIGQRLLANALLEAQKEGAKLSYLEVRKTNSGAQALYERFGFLVDGVRPRYYVDNGEDAILMSLRPLDPQALTALLNAGETIP</sequence>
<dbReference type="PANTHER" id="PTHR43420">
    <property type="entry name" value="ACETYLTRANSFERASE"/>
    <property type="match status" value="1"/>
</dbReference>
<dbReference type="SUPFAM" id="SSF55729">
    <property type="entry name" value="Acyl-CoA N-acyltransferases (Nat)"/>
    <property type="match status" value="1"/>
</dbReference>
<dbReference type="EMBL" id="DF967972">
    <property type="protein sequence ID" value="GAP13930.1"/>
    <property type="molecule type" value="Genomic_DNA"/>
</dbReference>
<reference evidence="6" key="1">
    <citation type="submission" date="2015-07" db="EMBL/GenBank/DDBJ databases">
        <title>Draft Genome Sequences of Anaerolinea thermolimosa IMO-1, Bellilinea caldifistulae GOMI-1, Leptolinea tardivitalis YMTK-2, Levilinea saccharolytica KIBI-1,Longilinea arvoryzae KOME-1, Previously Described as Members of the Anaerolineaceae (Chloroflexi).</title>
        <authorList>
            <person name="Sekiguchi Y."/>
            <person name="Ohashi A."/>
            <person name="Matsuura N."/>
            <person name="Tourlousse M.D."/>
        </authorList>
    </citation>
    <scope>NUCLEOTIDE SEQUENCE [LARGE SCALE GENOMIC DNA]</scope>
    <source>
        <strain evidence="6">KOME-1</strain>
    </source>
</reference>
<name>A0A0S7BJW3_9CHLR</name>
<dbReference type="RefSeq" id="WP_083522438.1">
    <property type="nucleotide sequence ID" value="NZ_DF967972.1"/>
</dbReference>
<proteinExistence type="inferred from homology"/>
<evidence type="ECO:0000256" key="3">
    <source>
        <dbReference type="ARBA" id="ARBA00022679"/>
    </source>
</evidence>
<evidence type="ECO:0000256" key="1">
    <source>
        <dbReference type="ARBA" id="ARBA00005395"/>
    </source>
</evidence>
<dbReference type="PROSITE" id="PS51186">
    <property type="entry name" value="GNAT"/>
    <property type="match status" value="1"/>
</dbReference>